<dbReference type="SUPFAM" id="SSF48317">
    <property type="entry name" value="Acid phosphatase/Vanadium-dependent haloperoxidase"/>
    <property type="match status" value="1"/>
</dbReference>
<dbReference type="CDD" id="cd03392">
    <property type="entry name" value="PAP2_like_2"/>
    <property type="match status" value="1"/>
</dbReference>
<proteinExistence type="predicted"/>
<evidence type="ECO:0000313" key="5">
    <source>
        <dbReference type="EMBL" id="RVU92912.1"/>
    </source>
</evidence>
<evidence type="ECO:0000313" key="6">
    <source>
        <dbReference type="Proteomes" id="UP000288388"/>
    </source>
</evidence>
<feature type="transmembrane region" description="Helical" evidence="1">
    <location>
        <begin position="176"/>
        <end position="193"/>
    </location>
</feature>
<dbReference type="EMBL" id="JARPWY010000118">
    <property type="protein sequence ID" value="MDT2516912.1"/>
    <property type="molecule type" value="Genomic_DNA"/>
</dbReference>
<feature type="transmembrane region" description="Helical" evidence="1">
    <location>
        <begin position="76"/>
        <end position="94"/>
    </location>
</feature>
<dbReference type="Pfam" id="PF01569">
    <property type="entry name" value="PAP2"/>
    <property type="match status" value="1"/>
</dbReference>
<keyword evidence="1" id="KW-1133">Transmembrane helix</keyword>
<reference evidence="3 7" key="2">
    <citation type="submission" date="2023-03" db="EMBL/GenBank/DDBJ databases">
        <authorList>
            <person name="Shen W."/>
            <person name="Cai J."/>
        </authorList>
    </citation>
    <scope>NUCLEOTIDE SEQUENCE</scope>
    <source>
        <strain evidence="3">P33-2</strain>
        <strain evidence="4 7">Y2</strain>
    </source>
</reference>
<dbReference type="EMBL" id="RYZS01000002">
    <property type="protein sequence ID" value="RVU92912.1"/>
    <property type="molecule type" value="Genomic_DNA"/>
</dbReference>
<dbReference type="RefSeq" id="WP_048718372.1">
    <property type="nucleotide sequence ID" value="NZ_JADPDV010000188.1"/>
</dbReference>
<dbReference type="InterPro" id="IPR000326">
    <property type="entry name" value="PAP2/HPO"/>
</dbReference>
<evidence type="ECO:0000256" key="1">
    <source>
        <dbReference type="SAM" id="Phobius"/>
    </source>
</evidence>
<dbReference type="Proteomes" id="UP001260773">
    <property type="component" value="Unassembled WGS sequence"/>
</dbReference>
<organism evidence="5 6">
    <name type="scientific">Enterococcus avium</name>
    <name type="common">Streptococcus avium</name>
    <dbReference type="NCBI Taxonomy" id="33945"/>
    <lineage>
        <taxon>Bacteria</taxon>
        <taxon>Bacillati</taxon>
        <taxon>Bacillota</taxon>
        <taxon>Bacilli</taxon>
        <taxon>Lactobacillales</taxon>
        <taxon>Enterococcaceae</taxon>
        <taxon>Enterococcus</taxon>
    </lineage>
</organism>
<sequence length="194" mass="21103">MLIGGIICLLVFVVLLIALSLSDLQRFDELVTLKVIALRRPFITKIMLFFTKLGRATGVIIIIGALALVPPFRSAILKPAGLSLALSWGLAYLLKRLIKRPRPVGQRLVEEVDASFPSFHATCSSALYCCIALGGGEVYPQFLPLLVIICLVIAGMIGFSRVYLGIHYLSDVVGGWLFGAGITLILQWGLLVYS</sequence>
<accession>A0A2N8PRS9</accession>
<dbReference type="AlphaFoldDB" id="A0A2N8PRS9"/>
<feature type="domain" description="Phosphatidic acid phosphatase type 2/haloperoxidase" evidence="2">
    <location>
        <begin position="77"/>
        <end position="187"/>
    </location>
</feature>
<dbReference type="Proteomes" id="UP000288388">
    <property type="component" value="Unassembled WGS sequence"/>
</dbReference>
<keyword evidence="1" id="KW-0812">Transmembrane</keyword>
<feature type="transmembrane region" description="Helical" evidence="1">
    <location>
        <begin position="142"/>
        <end position="164"/>
    </location>
</feature>
<protein>
    <submittedName>
        <fullName evidence="5">Phosphatase PAP2 family protein</fullName>
    </submittedName>
</protein>
<dbReference type="PANTHER" id="PTHR14969">
    <property type="entry name" value="SPHINGOSINE-1-PHOSPHATE PHOSPHOHYDROLASE"/>
    <property type="match status" value="1"/>
</dbReference>
<comment type="caution">
    <text evidence="5">The sequence shown here is derived from an EMBL/GenBank/DDBJ whole genome shotgun (WGS) entry which is preliminary data.</text>
</comment>
<dbReference type="InterPro" id="IPR036938">
    <property type="entry name" value="PAP2/HPO_sf"/>
</dbReference>
<evidence type="ECO:0000313" key="3">
    <source>
        <dbReference type="EMBL" id="MDT2404895.1"/>
    </source>
</evidence>
<dbReference type="Proteomes" id="UP001264335">
    <property type="component" value="Unassembled WGS sequence"/>
</dbReference>
<dbReference type="EMBL" id="JARPWH010000146">
    <property type="protein sequence ID" value="MDT2404895.1"/>
    <property type="molecule type" value="Genomic_DNA"/>
</dbReference>
<gene>
    <name evidence="5" type="ORF">EK398_20800</name>
    <name evidence="3" type="ORF">P7D43_21225</name>
    <name evidence="4" type="ORF">P7D79_22065</name>
</gene>
<feature type="transmembrane region" description="Helical" evidence="1">
    <location>
        <begin position="46"/>
        <end position="69"/>
    </location>
</feature>
<reference evidence="5 6" key="1">
    <citation type="submission" date="2018-12" db="EMBL/GenBank/DDBJ databases">
        <title>A novel vanA-carrying plasmid in a clinical isolate of Enterococcus avium.</title>
        <authorList>
            <person name="Bernasconi O.J."/>
            <person name="Luzzaro F."/>
            <person name="Endimiani A."/>
        </authorList>
    </citation>
    <scope>NUCLEOTIDE SEQUENCE [LARGE SCALE GENOMIC DNA]</scope>
    <source>
        <strain evidence="5 6">LC0559/18</strain>
    </source>
</reference>
<name>A0A2N8PRS9_ENTAV</name>
<dbReference type="SMART" id="SM00014">
    <property type="entry name" value="acidPPc"/>
    <property type="match status" value="1"/>
</dbReference>
<keyword evidence="1" id="KW-0472">Membrane</keyword>
<dbReference type="Gene3D" id="1.20.144.10">
    <property type="entry name" value="Phosphatidic acid phosphatase type 2/haloperoxidase"/>
    <property type="match status" value="2"/>
</dbReference>
<evidence type="ECO:0000313" key="7">
    <source>
        <dbReference type="Proteomes" id="UP001264335"/>
    </source>
</evidence>
<evidence type="ECO:0000313" key="4">
    <source>
        <dbReference type="EMBL" id="MDT2516912.1"/>
    </source>
</evidence>
<evidence type="ECO:0000259" key="2">
    <source>
        <dbReference type="SMART" id="SM00014"/>
    </source>
</evidence>
<dbReference type="PANTHER" id="PTHR14969:SF13">
    <property type="entry name" value="AT30094P"/>
    <property type="match status" value="1"/>
</dbReference>